<sequence>MTDGTRATKRARVQKDGDGNLGGSTPGGISVAHPLRLKPLGNAFFSNVPNARIRGLGQLAAFSDEQLGVVLSHIIEAEPECARTLAQLAQVSHALNVFATQDALWRDAFLLRSPFNATLHFWAGSWRRTYALHHLRSIAPQQAAALSGAAWLALPQQPVTTPDLFSDHLFHTFVHALTPLEPLLPLSTSSKRDHLQANPIPRISARTYTVARFTEEFAKPNRPCIITDEPGLQSDASAAQRWPCAGWTLQSLADEWGDERIFRAEAIKCTARTYLAYARSCNAHAIRAKGAQVPIPYFPAPATVSLGAGNGAKTLKVGAFDPYVVPDESSSYLFDASFPSTDPRAREAWRVPHLLSQSASGSQTEIDLFSLLGAHARPDYRWLIAGPERSGSGWHLDPNGTSAWNTVLSGSKLWLMLPPRCPPPGVYVSEDEAEVTSPASLAEWVSLFARATYEVHGCGGRGSASGDGRLLVGVCKAGETCYVPSGWWHAVLNLEECVALTQNFVSPTELPYVLHFLKHKPDQISGFKRPRADDIGANSADIDADDEEAAAAAASTGPRHQQQHRAAAAENDVEEHGDGRDFRWDIFDTFCTRLREFDPALLERGLEGMRALEMELVRERRELGAGAGAASALGRRRNQGAAEGQEGEGQAKKTWWEKFKESGEAGDEWPNGDVEGERGNGQAQTSGGFSLGGVVGDEELEDVPW</sequence>
<dbReference type="SMART" id="SM00558">
    <property type="entry name" value="JmjC"/>
    <property type="match status" value="1"/>
</dbReference>
<keyword evidence="4" id="KW-1185">Reference proteome</keyword>
<evidence type="ECO:0000256" key="1">
    <source>
        <dbReference type="SAM" id="MobiDB-lite"/>
    </source>
</evidence>
<feature type="region of interest" description="Disordered" evidence="1">
    <location>
        <begin position="537"/>
        <end position="575"/>
    </location>
</feature>
<dbReference type="Proteomes" id="UP001176521">
    <property type="component" value="Unassembled WGS sequence"/>
</dbReference>
<accession>A0AAN6GD04</accession>
<dbReference type="PANTHER" id="PTHR12480">
    <property type="entry name" value="ARGININE DEMETHYLASE AND LYSYL-HYDROXYLASE JMJD"/>
    <property type="match status" value="1"/>
</dbReference>
<dbReference type="SUPFAM" id="SSF81383">
    <property type="entry name" value="F-box domain"/>
    <property type="match status" value="1"/>
</dbReference>
<dbReference type="Gene3D" id="2.60.120.650">
    <property type="entry name" value="Cupin"/>
    <property type="match status" value="1"/>
</dbReference>
<feature type="compositionally biased region" description="Basic and acidic residues" evidence="1">
    <location>
        <begin position="649"/>
        <end position="663"/>
    </location>
</feature>
<dbReference type="EMBL" id="JAPDMQ010000336">
    <property type="protein sequence ID" value="KAK0526848.1"/>
    <property type="molecule type" value="Genomic_DNA"/>
</dbReference>
<name>A0AAN6GD04_9BASI</name>
<feature type="compositionally biased region" description="Acidic residues" evidence="1">
    <location>
        <begin position="696"/>
        <end position="705"/>
    </location>
</feature>
<dbReference type="SUPFAM" id="SSF51197">
    <property type="entry name" value="Clavaminate synthase-like"/>
    <property type="match status" value="1"/>
</dbReference>
<proteinExistence type="predicted"/>
<evidence type="ECO:0000313" key="3">
    <source>
        <dbReference type="EMBL" id="KAK0526848.1"/>
    </source>
</evidence>
<gene>
    <name evidence="3" type="ORF">OC842_005056</name>
</gene>
<reference evidence="3" key="1">
    <citation type="journal article" date="2023" name="PhytoFront">
        <title>Draft Genome Resources of Seven Strains of Tilletia horrida, Causal Agent of Kernel Smut of Rice.</title>
        <authorList>
            <person name="Khanal S."/>
            <person name="Antony Babu S."/>
            <person name="Zhou X.G."/>
        </authorList>
    </citation>
    <scope>NUCLEOTIDE SEQUENCE</scope>
    <source>
        <strain evidence="3">TX3</strain>
    </source>
</reference>
<feature type="region of interest" description="Disordered" evidence="1">
    <location>
        <begin position="1"/>
        <end position="26"/>
    </location>
</feature>
<feature type="region of interest" description="Disordered" evidence="1">
    <location>
        <begin position="627"/>
        <end position="705"/>
    </location>
</feature>
<feature type="compositionally biased region" description="Low complexity" evidence="1">
    <location>
        <begin position="628"/>
        <end position="644"/>
    </location>
</feature>
<dbReference type="GO" id="GO:0005634">
    <property type="term" value="C:nucleus"/>
    <property type="evidence" value="ECO:0007669"/>
    <property type="project" value="TreeGrafter"/>
</dbReference>
<dbReference type="InterPro" id="IPR003347">
    <property type="entry name" value="JmjC_dom"/>
</dbReference>
<comment type="caution">
    <text evidence="3">The sequence shown here is derived from an EMBL/GenBank/DDBJ whole genome shotgun (WGS) entry which is preliminary data.</text>
</comment>
<dbReference type="GO" id="GO:0000987">
    <property type="term" value="F:cis-regulatory region sequence-specific DNA binding"/>
    <property type="evidence" value="ECO:0007669"/>
    <property type="project" value="TreeGrafter"/>
</dbReference>
<dbReference type="AlphaFoldDB" id="A0AAN6GD04"/>
<protein>
    <recommendedName>
        <fullName evidence="2">JmjC domain-containing protein</fullName>
    </recommendedName>
</protein>
<dbReference type="Pfam" id="PF02373">
    <property type="entry name" value="JmjC"/>
    <property type="match status" value="1"/>
</dbReference>
<feature type="domain" description="JmjC" evidence="2">
    <location>
        <begin position="347"/>
        <end position="521"/>
    </location>
</feature>
<dbReference type="InterPro" id="IPR050910">
    <property type="entry name" value="JMJD6_ArgDemeth/LysHydrox"/>
</dbReference>
<organism evidence="3 4">
    <name type="scientific">Tilletia horrida</name>
    <dbReference type="NCBI Taxonomy" id="155126"/>
    <lineage>
        <taxon>Eukaryota</taxon>
        <taxon>Fungi</taxon>
        <taxon>Dikarya</taxon>
        <taxon>Basidiomycota</taxon>
        <taxon>Ustilaginomycotina</taxon>
        <taxon>Exobasidiomycetes</taxon>
        <taxon>Tilletiales</taxon>
        <taxon>Tilletiaceae</taxon>
        <taxon>Tilletia</taxon>
    </lineage>
</organism>
<evidence type="ECO:0000313" key="4">
    <source>
        <dbReference type="Proteomes" id="UP001176521"/>
    </source>
</evidence>
<dbReference type="PROSITE" id="PS51184">
    <property type="entry name" value="JMJC"/>
    <property type="match status" value="1"/>
</dbReference>
<dbReference type="PANTHER" id="PTHR12480:SF21">
    <property type="entry name" value="JMJC DOMAIN-CONTAINING PROTEIN 8"/>
    <property type="match status" value="1"/>
</dbReference>
<dbReference type="InterPro" id="IPR036047">
    <property type="entry name" value="F-box-like_dom_sf"/>
</dbReference>
<evidence type="ECO:0000259" key="2">
    <source>
        <dbReference type="PROSITE" id="PS51184"/>
    </source>
</evidence>